<dbReference type="Gramene" id="OMO51566">
    <property type="protein sequence ID" value="OMO51566"/>
    <property type="gene ID" value="CCACVL1_29715"/>
</dbReference>
<comment type="caution">
    <text evidence="1">The sequence shown here is derived from an EMBL/GenBank/DDBJ whole genome shotgun (WGS) entry which is preliminary data.</text>
</comment>
<reference evidence="1 2" key="1">
    <citation type="submission" date="2013-09" db="EMBL/GenBank/DDBJ databases">
        <title>Corchorus capsularis genome sequencing.</title>
        <authorList>
            <person name="Alam M."/>
            <person name="Haque M.S."/>
            <person name="Islam M.S."/>
            <person name="Emdad E.M."/>
            <person name="Islam M.M."/>
            <person name="Ahmed B."/>
            <person name="Halim A."/>
            <person name="Hossen Q.M.M."/>
            <person name="Hossain M.Z."/>
            <person name="Ahmed R."/>
            <person name="Khan M.M."/>
            <person name="Islam R."/>
            <person name="Rashid M.M."/>
            <person name="Khan S.A."/>
            <person name="Rahman M.S."/>
            <person name="Alam M."/>
        </authorList>
    </citation>
    <scope>NUCLEOTIDE SEQUENCE [LARGE SCALE GENOMIC DNA]</scope>
    <source>
        <strain evidence="2">cv. CVL-1</strain>
        <tissue evidence="1">Whole seedling</tissue>
    </source>
</reference>
<accession>A0A1R3G0G4</accession>
<organism evidence="1 2">
    <name type="scientific">Corchorus capsularis</name>
    <name type="common">Jute</name>
    <dbReference type="NCBI Taxonomy" id="210143"/>
    <lineage>
        <taxon>Eukaryota</taxon>
        <taxon>Viridiplantae</taxon>
        <taxon>Streptophyta</taxon>
        <taxon>Embryophyta</taxon>
        <taxon>Tracheophyta</taxon>
        <taxon>Spermatophyta</taxon>
        <taxon>Magnoliopsida</taxon>
        <taxon>eudicotyledons</taxon>
        <taxon>Gunneridae</taxon>
        <taxon>Pentapetalae</taxon>
        <taxon>rosids</taxon>
        <taxon>malvids</taxon>
        <taxon>Malvales</taxon>
        <taxon>Malvaceae</taxon>
        <taxon>Grewioideae</taxon>
        <taxon>Apeibeae</taxon>
        <taxon>Corchorus</taxon>
    </lineage>
</organism>
<dbReference type="Proteomes" id="UP000188268">
    <property type="component" value="Unassembled WGS sequence"/>
</dbReference>
<keyword evidence="2" id="KW-1185">Reference proteome</keyword>
<proteinExistence type="predicted"/>
<evidence type="ECO:0000313" key="1">
    <source>
        <dbReference type="EMBL" id="OMO51566.1"/>
    </source>
</evidence>
<name>A0A1R3G0G4_COCAP</name>
<evidence type="ECO:0000313" key="2">
    <source>
        <dbReference type="Proteomes" id="UP000188268"/>
    </source>
</evidence>
<gene>
    <name evidence="1" type="ORF">CCACVL1_29715</name>
</gene>
<sequence>MAGRKTDEHSFFAISTSRAAVTRSFFYDTRLLMLPAYGYAYLPLGYPLTGDAARSRATPNALFLMMPAS</sequence>
<dbReference type="AlphaFoldDB" id="A0A1R3G0G4"/>
<protein>
    <submittedName>
        <fullName evidence="1">Uncharacterized protein</fullName>
    </submittedName>
</protein>
<dbReference type="EMBL" id="AWWV01015767">
    <property type="protein sequence ID" value="OMO51566.1"/>
    <property type="molecule type" value="Genomic_DNA"/>
</dbReference>